<dbReference type="GO" id="GO:0008643">
    <property type="term" value="P:carbohydrate transport"/>
    <property type="evidence" value="ECO:0007669"/>
    <property type="project" value="InterPro"/>
</dbReference>
<feature type="transmembrane region" description="Helical" evidence="3">
    <location>
        <begin position="79"/>
        <end position="101"/>
    </location>
</feature>
<feature type="transmembrane region" description="Helical" evidence="3">
    <location>
        <begin position="550"/>
        <end position="567"/>
    </location>
</feature>
<feature type="transmembrane region" description="Helical" evidence="3">
    <location>
        <begin position="650"/>
        <end position="669"/>
    </location>
</feature>
<gene>
    <name evidence="4" type="ORF">C7M84_004444</name>
</gene>
<dbReference type="InterPro" id="IPR011701">
    <property type="entry name" value="MFS"/>
</dbReference>
<dbReference type="SUPFAM" id="SSF103473">
    <property type="entry name" value="MFS general substrate transporter"/>
    <property type="match status" value="2"/>
</dbReference>
<feature type="transmembrane region" description="Helical" evidence="3">
    <location>
        <begin position="519"/>
        <end position="538"/>
    </location>
</feature>
<evidence type="ECO:0000256" key="3">
    <source>
        <dbReference type="SAM" id="Phobius"/>
    </source>
</evidence>
<dbReference type="AlphaFoldDB" id="A0A423UB02"/>
<feature type="transmembrane region" description="Helical" evidence="3">
    <location>
        <begin position="371"/>
        <end position="389"/>
    </location>
</feature>
<protein>
    <submittedName>
        <fullName evidence="4">Major facilitator superfamily domain-containing protein 12</fullName>
    </submittedName>
</protein>
<dbReference type="InterPro" id="IPR039672">
    <property type="entry name" value="MFS_2"/>
</dbReference>
<evidence type="ECO:0000313" key="5">
    <source>
        <dbReference type="Proteomes" id="UP000283509"/>
    </source>
</evidence>
<dbReference type="OrthoDB" id="6360775at2759"/>
<dbReference type="STRING" id="6689.A0A423UB02"/>
<feature type="transmembrane region" description="Helical" evidence="3">
    <location>
        <begin position="484"/>
        <end position="507"/>
    </location>
</feature>
<reference evidence="4 5" key="1">
    <citation type="submission" date="2018-04" db="EMBL/GenBank/DDBJ databases">
        <authorList>
            <person name="Zhang X."/>
            <person name="Yuan J."/>
            <person name="Li F."/>
            <person name="Xiang J."/>
        </authorList>
    </citation>
    <scope>NUCLEOTIDE SEQUENCE [LARGE SCALE GENOMIC DNA]</scope>
    <source>
        <tissue evidence="4">Muscle</tissue>
    </source>
</reference>
<feature type="region of interest" description="Disordered" evidence="2">
    <location>
        <begin position="711"/>
        <end position="730"/>
    </location>
</feature>
<keyword evidence="3" id="KW-0472">Membrane</keyword>
<dbReference type="PANTHER" id="PTHR11328">
    <property type="entry name" value="MAJOR FACILITATOR SUPERFAMILY DOMAIN-CONTAINING PROTEIN"/>
    <property type="match status" value="1"/>
</dbReference>
<sequence>MTSLRLSPCICLLQQRTSGYIAQPHKRIRRPLPNTHKGTARKIRKTALDSNAWEGRARLAKTRESAEDAKMALSRRIKFGYGVGHVLNDLCASMWFTYLLVYLQYVLQLDRGLSGFLLMVGQVADAVSTPLVGLQSDRGCSISNYGRRKTYDLCPRLLPIHLHRVRHLLRSSWLRLRAPVGLHDLSLPVRLGFHSSLSPRSHTGLNRLEGGKGGTELNQRVTLPVCAAARVISAYLSMTRDTTPAARGIPHSPASSLDSEDDPLVQPRSGPRERSPTACRSVKGSVGGTPSGIGEDRASRQGLPPTLRLPLGDCASFRQIPACLGPHLASSPRKLIVSESLQGSRVTPSGPLACSTAQGRPSLDGRRSRRYVFDVCSDVLVYLVAWVAFSEDSFEERFIDPSDSDKFKSITLTILVVGTIFSVVFHVMTPEDKSGRWSRDDEAEVITQEAGTAQTSAGDAAEGDRVRRPRLQMTWRDWLTEPQFYQVSMLYASARLVANLANIYMPIYLQETVHAKETMIALIPLVMSLSGVGASFLLRLLRKGIGKKPATVVGIVVGLVASTVSALPWMPSWALFSVAVLWGVSGSLLVILSLSFAADLIGRSTDSSAFVYGSMSFGDKVLNGVAVFMIQELTRVACEGPNCSIYYRHVMSLGIFIPLILSFVAICLLSRVKLGRTRKLVQAQQDEDESSVSSVHSDSSEILLSPGTSLEREAKSGVTTQPDTTQRQPNNKATFFVSLSAWRLTSEEMPVAWPAPSPTGATAPVPVPAVTSAVAHPPPRSPSPAMWKVLLVALPLVLVPCRATGPLEQVAEQSTHTGDQETMNTEEQRFKYLLYQISGTVQKLMTEQQKYIDNRFDTLTLAMEMACSSHAVSQVNDRVDVAETGIDMENMAAEIVRILTAVLQSQLSSLATSGAVSDLQSNLSSFASSVTEEVKQAISSLTSEIDTKSKSVATNSQIQEIKEQLASVTACSHRKDFDQVLALLTTTEEDIDDLEESLKTSLAEQKAACLGEDEHQERTASLVQLLESLQVSVNSNADSIRSVASAVGGLEGEWGPRGPRNA</sequence>
<dbReference type="Proteomes" id="UP000283509">
    <property type="component" value="Unassembled WGS sequence"/>
</dbReference>
<accession>A0A423UB02</accession>
<keyword evidence="5" id="KW-1185">Reference proteome</keyword>
<dbReference type="GO" id="GO:0015293">
    <property type="term" value="F:symporter activity"/>
    <property type="evidence" value="ECO:0007669"/>
    <property type="project" value="InterPro"/>
</dbReference>
<feature type="region of interest" description="Disordered" evidence="2">
    <location>
        <begin position="340"/>
        <end position="360"/>
    </location>
</feature>
<proteinExistence type="inferred from homology"/>
<keyword evidence="3" id="KW-1133">Transmembrane helix</keyword>
<dbReference type="Pfam" id="PF07690">
    <property type="entry name" value="MFS_1"/>
    <property type="match status" value="1"/>
</dbReference>
<dbReference type="EMBL" id="QCYY01000159">
    <property type="protein sequence ID" value="ROT85889.1"/>
    <property type="molecule type" value="Genomic_DNA"/>
</dbReference>
<comment type="similarity">
    <text evidence="1">Belongs to the major facilitator superfamily.</text>
</comment>
<feature type="transmembrane region" description="Helical" evidence="3">
    <location>
        <begin position="609"/>
        <end position="630"/>
    </location>
</feature>
<dbReference type="PANTHER" id="PTHR11328:SF28">
    <property type="entry name" value="MAJOR FACILITATOR SUPERFAMILY DOMAIN-CONTAINING PROTEIN 12"/>
    <property type="match status" value="1"/>
</dbReference>
<feature type="region of interest" description="Disordered" evidence="2">
    <location>
        <begin position="242"/>
        <end position="305"/>
    </location>
</feature>
<feature type="compositionally biased region" description="Low complexity" evidence="2">
    <location>
        <begin position="691"/>
        <end position="701"/>
    </location>
</feature>
<comment type="caution">
    <text evidence="4">The sequence shown here is derived from an EMBL/GenBank/DDBJ whole genome shotgun (WGS) entry which is preliminary data.</text>
</comment>
<feature type="region of interest" description="Disordered" evidence="2">
    <location>
        <begin position="683"/>
        <end position="702"/>
    </location>
</feature>
<feature type="transmembrane region" description="Helical" evidence="3">
    <location>
        <begin position="573"/>
        <end position="597"/>
    </location>
</feature>
<keyword evidence="3" id="KW-0812">Transmembrane</keyword>
<feature type="transmembrane region" description="Helical" evidence="3">
    <location>
        <begin position="409"/>
        <end position="429"/>
    </location>
</feature>
<dbReference type="GO" id="GO:0005886">
    <property type="term" value="C:plasma membrane"/>
    <property type="evidence" value="ECO:0007669"/>
    <property type="project" value="TreeGrafter"/>
</dbReference>
<feature type="compositionally biased region" description="Polar residues" evidence="2">
    <location>
        <begin position="717"/>
        <end position="730"/>
    </location>
</feature>
<name>A0A423UB02_PENVA</name>
<evidence type="ECO:0000313" key="4">
    <source>
        <dbReference type="EMBL" id="ROT85889.1"/>
    </source>
</evidence>
<reference evidence="4 5" key="2">
    <citation type="submission" date="2019-01" db="EMBL/GenBank/DDBJ databases">
        <title>The decoding of complex shrimp genome reveals the adaptation for benthos swimmer, frequently molting mechanism and breeding impact on genome.</title>
        <authorList>
            <person name="Sun Y."/>
            <person name="Gao Y."/>
            <person name="Yu Y."/>
        </authorList>
    </citation>
    <scope>NUCLEOTIDE SEQUENCE [LARGE SCALE GENOMIC DNA]</scope>
    <source>
        <tissue evidence="4">Muscle</tissue>
    </source>
</reference>
<evidence type="ECO:0000256" key="2">
    <source>
        <dbReference type="SAM" id="MobiDB-lite"/>
    </source>
</evidence>
<evidence type="ECO:0000256" key="1">
    <source>
        <dbReference type="ARBA" id="ARBA00008335"/>
    </source>
</evidence>
<dbReference type="InterPro" id="IPR036259">
    <property type="entry name" value="MFS_trans_sf"/>
</dbReference>
<organism evidence="4 5">
    <name type="scientific">Penaeus vannamei</name>
    <name type="common">Whiteleg shrimp</name>
    <name type="synonym">Litopenaeus vannamei</name>
    <dbReference type="NCBI Taxonomy" id="6689"/>
    <lineage>
        <taxon>Eukaryota</taxon>
        <taxon>Metazoa</taxon>
        <taxon>Ecdysozoa</taxon>
        <taxon>Arthropoda</taxon>
        <taxon>Crustacea</taxon>
        <taxon>Multicrustacea</taxon>
        <taxon>Malacostraca</taxon>
        <taxon>Eumalacostraca</taxon>
        <taxon>Eucarida</taxon>
        <taxon>Decapoda</taxon>
        <taxon>Dendrobranchiata</taxon>
        <taxon>Penaeoidea</taxon>
        <taxon>Penaeidae</taxon>
        <taxon>Penaeus</taxon>
    </lineage>
</organism>
<dbReference type="Gene3D" id="1.20.1250.20">
    <property type="entry name" value="MFS general substrate transporter like domains"/>
    <property type="match status" value="2"/>
</dbReference>